<dbReference type="EMBL" id="AOGY02000070">
    <property type="protein sequence ID" value="EMY68366.1"/>
    <property type="molecule type" value="Genomic_DNA"/>
</dbReference>
<proteinExistence type="predicted"/>
<gene>
    <name evidence="1" type="ORF">LEP1GSC199_2987</name>
</gene>
<evidence type="ECO:0000313" key="1">
    <source>
        <dbReference type="EMBL" id="EMY68366.1"/>
    </source>
</evidence>
<accession>N1W908</accession>
<dbReference type="Proteomes" id="UP000012227">
    <property type="component" value="Unassembled WGS sequence"/>
</dbReference>
<name>N1W908_9LEPT</name>
<evidence type="ECO:0000313" key="2">
    <source>
        <dbReference type="Proteomes" id="UP000012227"/>
    </source>
</evidence>
<dbReference type="AlphaFoldDB" id="N1W908"/>
<comment type="caution">
    <text evidence="1">The sequence shown here is derived from an EMBL/GenBank/DDBJ whole genome shotgun (WGS) entry which is preliminary data.</text>
</comment>
<protein>
    <submittedName>
        <fullName evidence="1">Uncharacterized protein</fullName>
    </submittedName>
</protein>
<organism evidence="1 2">
    <name type="scientific">Leptospira vanthielii serovar Holland str. Waz Holland = ATCC 700522</name>
    <dbReference type="NCBI Taxonomy" id="1218591"/>
    <lineage>
        <taxon>Bacteria</taxon>
        <taxon>Pseudomonadati</taxon>
        <taxon>Spirochaetota</taxon>
        <taxon>Spirochaetia</taxon>
        <taxon>Leptospirales</taxon>
        <taxon>Leptospiraceae</taxon>
        <taxon>Leptospira</taxon>
    </lineage>
</organism>
<dbReference type="STRING" id="1218591.LEP1GSC199_2987"/>
<reference evidence="1 2" key="1">
    <citation type="submission" date="2013-03" db="EMBL/GenBank/DDBJ databases">
        <authorList>
            <person name="Harkins D.M."/>
            <person name="Durkin A.S."/>
            <person name="Brinkac L.M."/>
            <person name="Haft D.H."/>
            <person name="Selengut J.D."/>
            <person name="Sanka R."/>
            <person name="DePew J."/>
            <person name="Purushe J."/>
            <person name="Galloway R.L."/>
            <person name="Vinetz J.M."/>
            <person name="Sutton G.G."/>
            <person name="Nierman W.C."/>
            <person name="Fouts D.E."/>
        </authorList>
    </citation>
    <scope>NUCLEOTIDE SEQUENCE [LARGE SCALE GENOMIC DNA]</scope>
    <source>
        <strain evidence="1 2">Waz Holland</strain>
    </source>
</reference>
<sequence>MFGPVPQNFLVNFLTYPILLSFRRIYPWGYKRKINFSKFFCFLFSKESIDNVTNIGIH</sequence>